<dbReference type="KEGG" id="dpx:DAPPUDRAFT_302821"/>
<dbReference type="HOGENOM" id="CLU_1637121_0_0_1"/>
<dbReference type="Proteomes" id="UP000000305">
    <property type="component" value="Unassembled WGS sequence"/>
</dbReference>
<evidence type="ECO:0000256" key="3">
    <source>
        <dbReference type="SAM" id="Phobius"/>
    </source>
</evidence>
<dbReference type="Gene3D" id="2.10.60.10">
    <property type="entry name" value="CD59"/>
    <property type="match status" value="1"/>
</dbReference>
<dbReference type="InterPro" id="IPR045860">
    <property type="entry name" value="Snake_toxin-like_sf"/>
</dbReference>
<feature type="chain" id="PRO_5003236971" description="UPAR/Ly6 domain-containing protein" evidence="4">
    <location>
        <begin position="22"/>
        <end position="162"/>
    </location>
</feature>
<dbReference type="InterPro" id="IPR031424">
    <property type="entry name" value="QVR-like"/>
</dbReference>
<organism evidence="5 6">
    <name type="scientific">Daphnia pulex</name>
    <name type="common">Water flea</name>
    <dbReference type="NCBI Taxonomy" id="6669"/>
    <lineage>
        <taxon>Eukaryota</taxon>
        <taxon>Metazoa</taxon>
        <taxon>Ecdysozoa</taxon>
        <taxon>Arthropoda</taxon>
        <taxon>Crustacea</taxon>
        <taxon>Branchiopoda</taxon>
        <taxon>Diplostraca</taxon>
        <taxon>Cladocera</taxon>
        <taxon>Anomopoda</taxon>
        <taxon>Daphniidae</taxon>
        <taxon>Daphnia</taxon>
    </lineage>
</organism>
<evidence type="ECO:0000313" key="6">
    <source>
        <dbReference type="Proteomes" id="UP000000305"/>
    </source>
</evidence>
<dbReference type="GO" id="GO:0030431">
    <property type="term" value="P:sleep"/>
    <property type="evidence" value="ECO:0007669"/>
    <property type="project" value="InterPro"/>
</dbReference>
<keyword evidence="3" id="KW-1133">Transmembrane helix</keyword>
<feature type="transmembrane region" description="Helical" evidence="3">
    <location>
        <begin position="133"/>
        <end position="155"/>
    </location>
</feature>
<evidence type="ECO:0008006" key="7">
    <source>
        <dbReference type="Google" id="ProtNLM"/>
    </source>
</evidence>
<dbReference type="InParanoid" id="E9GF30"/>
<evidence type="ECO:0000256" key="2">
    <source>
        <dbReference type="ARBA" id="ARBA00023180"/>
    </source>
</evidence>
<sequence>MAKFHLVLLIAIVLLTSRANGLKCYFCTSSTSIYNEDCQNGSSTLRSGQCPSGYDFCVARYTEHTDGSSNILRDCSVSAELPSLDTASSIGYQITCSFDLCNSGYIGASTPTTTTSFPTSFNPSSSAPRLQHAISLCTWTFGFTLYFLGGIVLLMDAFSNVF</sequence>
<name>E9GF30_DAPPU</name>
<dbReference type="SUPFAM" id="SSF57302">
    <property type="entry name" value="Snake toxin-like"/>
    <property type="match status" value="1"/>
</dbReference>
<gene>
    <name evidence="5" type="ORF">DAPPUDRAFT_302821</name>
</gene>
<proteinExistence type="predicted"/>
<dbReference type="OrthoDB" id="6355595at2759"/>
<keyword evidence="3" id="KW-0812">Transmembrane</keyword>
<keyword evidence="3" id="KW-0472">Membrane</keyword>
<evidence type="ECO:0000256" key="4">
    <source>
        <dbReference type="SAM" id="SignalP"/>
    </source>
</evidence>
<reference evidence="5 6" key="1">
    <citation type="journal article" date="2011" name="Science">
        <title>The ecoresponsive genome of Daphnia pulex.</title>
        <authorList>
            <person name="Colbourne J.K."/>
            <person name="Pfrender M.E."/>
            <person name="Gilbert D."/>
            <person name="Thomas W.K."/>
            <person name="Tucker A."/>
            <person name="Oakley T.H."/>
            <person name="Tokishita S."/>
            <person name="Aerts A."/>
            <person name="Arnold G.J."/>
            <person name="Basu M.K."/>
            <person name="Bauer D.J."/>
            <person name="Caceres C.E."/>
            <person name="Carmel L."/>
            <person name="Casola C."/>
            <person name="Choi J.H."/>
            <person name="Detter J.C."/>
            <person name="Dong Q."/>
            <person name="Dusheyko S."/>
            <person name="Eads B.D."/>
            <person name="Frohlich T."/>
            <person name="Geiler-Samerotte K.A."/>
            <person name="Gerlach D."/>
            <person name="Hatcher P."/>
            <person name="Jogdeo S."/>
            <person name="Krijgsveld J."/>
            <person name="Kriventseva E.V."/>
            <person name="Kultz D."/>
            <person name="Laforsch C."/>
            <person name="Lindquist E."/>
            <person name="Lopez J."/>
            <person name="Manak J.R."/>
            <person name="Muller J."/>
            <person name="Pangilinan J."/>
            <person name="Patwardhan R.P."/>
            <person name="Pitluck S."/>
            <person name="Pritham E.J."/>
            <person name="Rechtsteiner A."/>
            <person name="Rho M."/>
            <person name="Rogozin I.B."/>
            <person name="Sakarya O."/>
            <person name="Salamov A."/>
            <person name="Schaack S."/>
            <person name="Shapiro H."/>
            <person name="Shiga Y."/>
            <person name="Skalitzky C."/>
            <person name="Smith Z."/>
            <person name="Souvorov A."/>
            <person name="Sung W."/>
            <person name="Tang Z."/>
            <person name="Tsuchiya D."/>
            <person name="Tu H."/>
            <person name="Vos H."/>
            <person name="Wang M."/>
            <person name="Wolf Y.I."/>
            <person name="Yamagata H."/>
            <person name="Yamada T."/>
            <person name="Ye Y."/>
            <person name="Shaw J.R."/>
            <person name="Andrews J."/>
            <person name="Crease T.J."/>
            <person name="Tang H."/>
            <person name="Lucas S.M."/>
            <person name="Robertson H.M."/>
            <person name="Bork P."/>
            <person name="Koonin E.V."/>
            <person name="Zdobnov E.M."/>
            <person name="Grigoriev I.V."/>
            <person name="Lynch M."/>
            <person name="Boore J.L."/>
        </authorList>
    </citation>
    <scope>NUCLEOTIDE SEQUENCE [LARGE SCALE GENOMIC DNA]</scope>
</reference>
<keyword evidence="2" id="KW-0325">Glycoprotein</keyword>
<dbReference type="EMBL" id="GL732541">
    <property type="protein sequence ID" value="EFX81971.1"/>
    <property type="molecule type" value="Genomic_DNA"/>
</dbReference>
<protein>
    <recommendedName>
        <fullName evidence="7">UPAR/Ly6 domain-containing protein</fullName>
    </recommendedName>
</protein>
<evidence type="ECO:0000256" key="1">
    <source>
        <dbReference type="ARBA" id="ARBA00022729"/>
    </source>
</evidence>
<keyword evidence="1 4" id="KW-0732">Signal</keyword>
<accession>E9GF30</accession>
<dbReference type="GO" id="GO:0032222">
    <property type="term" value="P:regulation of synaptic transmission, cholinergic"/>
    <property type="evidence" value="ECO:0007669"/>
    <property type="project" value="InterPro"/>
</dbReference>
<dbReference type="CDD" id="cd00117">
    <property type="entry name" value="TFP"/>
    <property type="match status" value="1"/>
</dbReference>
<dbReference type="Pfam" id="PF17064">
    <property type="entry name" value="QVR"/>
    <property type="match status" value="1"/>
</dbReference>
<keyword evidence="6" id="KW-1185">Reference proteome</keyword>
<feature type="signal peptide" evidence="4">
    <location>
        <begin position="1"/>
        <end position="21"/>
    </location>
</feature>
<evidence type="ECO:0000313" key="5">
    <source>
        <dbReference type="EMBL" id="EFX81971.1"/>
    </source>
</evidence>
<dbReference type="AlphaFoldDB" id="E9GF30"/>